<reference evidence="1" key="1">
    <citation type="submission" date="2019-08" db="EMBL/GenBank/DDBJ databases">
        <authorList>
            <person name="Kucharzyk K."/>
            <person name="Murdoch R.W."/>
            <person name="Higgins S."/>
            <person name="Loffler F."/>
        </authorList>
    </citation>
    <scope>NUCLEOTIDE SEQUENCE</scope>
</reference>
<organism evidence="1">
    <name type="scientific">bioreactor metagenome</name>
    <dbReference type="NCBI Taxonomy" id="1076179"/>
    <lineage>
        <taxon>unclassified sequences</taxon>
        <taxon>metagenomes</taxon>
        <taxon>ecological metagenomes</taxon>
    </lineage>
</organism>
<evidence type="ECO:0000313" key="1">
    <source>
        <dbReference type="EMBL" id="MPM21000.1"/>
    </source>
</evidence>
<sequence>MRKPDAGKQFFLFFSLAGREVADGVQAGEANSLVKQRTDGFTRVGTAKRRAVLRPGRADQPVELDARITDRFCRGYKFVPGVSVPCAG</sequence>
<dbReference type="AlphaFoldDB" id="A0A644XXQ0"/>
<comment type="caution">
    <text evidence="1">The sequence shown here is derived from an EMBL/GenBank/DDBJ whole genome shotgun (WGS) entry which is preliminary data.</text>
</comment>
<gene>
    <name evidence="1" type="ORF">SDC9_67439</name>
</gene>
<dbReference type="EMBL" id="VSSQ01003501">
    <property type="protein sequence ID" value="MPM21000.1"/>
    <property type="molecule type" value="Genomic_DNA"/>
</dbReference>
<protein>
    <submittedName>
        <fullName evidence="1">Uncharacterized protein</fullName>
    </submittedName>
</protein>
<proteinExistence type="predicted"/>
<name>A0A644XXQ0_9ZZZZ</name>
<accession>A0A644XXQ0</accession>